<evidence type="ECO:0000313" key="2">
    <source>
        <dbReference type="EMBL" id="WAL69908.1"/>
    </source>
</evidence>
<reference evidence="2" key="1">
    <citation type="submission" date="2022-11" db="EMBL/GenBank/DDBJ databases">
        <authorList>
            <person name="Mo P."/>
        </authorList>
    </citation>
    <scope>NUCLEOTIDE SEQUENCE</scope>
    <source>
        <strain evidence="2">HUAS 11-8</strain>
    </source>
</reference>
<evidence type="ECO:0000313" key="3">
    <source>
        <dbReference type="Proteomes" id="UP001163203"/>
    </source>
</evidence>
<protein>
    <submittedName>
        <fullName evidence="2">Uncharacterized protein</fullName>
    </submittedName>
</protein>
<proteinExistence type="predicted"/>
<dbReference type="EMBL" id="CP113836">
    <property type="protein sequence ID" value="WAL69908.1"/>
    <property type="molecule type" value="Genomic_DNA"/>
</dbReference>
<dbReference type="RefSeq" id="WP_268759981.1">
    <property type="nucleotide sequence ID" value="NZ_CP113836.1"/>
</dbReference>
<accession>A0ABY7BH47</accession>
<feature type="coiled-coil region" evidence="1">
    <location>
        <begin position="25"/>
        <end position="52"/>
    </location>
</feature>
<gene>
    <name evidence="2" type="ORF">ORV05_31245</name>
</gene>
<dbReference type="Proteomes" id="UP001163203">
    <property type="component" value="Chromosome"/>
</dbReference>
<organism evidence="2 3">
    <name type="scientific">Amycolatopsis cynarae</name>
    <dbReference type="NCBI Taxonomy" id="2995223"/>
    <lineage>
        <taxon>Bacteria</taxon>
        <taxon>Bacillati</taxon>
        <taxon>Actinomycetota</taxon>
        <taxon>Actinomycetes</taxon>
        <taxon>Pseudonocardiales</taxon>
        <taxon>Pseudonocardiaceae</taxon>
        <taxon>Amycolatopsis</taxon>
    </lineage>
</organism>
<name>A0ABY7BH47_9PSEU</name>
<keyword evidence="1" id="KW-0175">Coiled coil</keyword>
<sequence>MRYKAIVGIASKAGEDLRAWELHRAKELETEIAAAQAALAEAKEKEQRTAQAVRHWWRMAEDNVSRLSWLELADGPAPDLQARGSLLDRYLNEVKPLYQELVDAVLSLGWRSRH</sequence>
<evidence type="ECO:0000256" key="1">
    <source>
        <dbReference type="SAM" id="Coils"/>
    </source>
</evidence>
<keyword evidence="3" id="KW-1185">Reference proteome</keyword>